<evidence type="ECO:0000259" key="11">
    <source>
        <dbReference type="PROSITE" id="PS50893"/>
    </source>
</evidence>
<name>A0A9D1LVV7_9FIRM</name>
<dbReference type="GO" id="GO:0042626">
    <property type="term" value="F:ATPase-coupled transmembrane transporter activity"/>
    <property type="evidence" value="ECO:0007669"/>
    <property type="project" value="TreeGrafter"/>
</dbReference>
<evidence type="ECO:0000313" key="13">
    <source>
        <dbReference type="Proteomes" id="UP000824111"/>
    </source>
</evidence>
<keyword evidence="6 12" id="KW-0067">ATP-binding</keyword>
<keyword evidence="7" id="KW-1278">Translocase</keyword>
<feature type="transmembrane region" description="Helical" evidence="10">
    <location>
        <begin position="781"/>
        <end position="800"/>
    </location>
</feature>
<dbReference type="GO" id="GO:0005524">
    <property type="term" value="F:ATP binding"/>
    <property type="evidence" value="ECO:0007669"/>
    <property type="project" value="UniProtKB-KW"/>
</dbReference>
<evidence type="ECO:0000256" key="10">
    <source>
        <dbReference type="SAM" id="Phobius"/>
    </source>
</evidence>
<feature type="transmembrane region" description="Helical" evidence="10">
    <location>
        <begin position="848"/>
        <end position="870"/>
    </location>
</feature>
<dbReference type="PROSITE" id="PS50893">
    <property type="entry name" value="ABC_TRANSPORTER_2"/>
    <property type="match status" value="2"/>
</dbReference>
<reference evidence="12" key="1">
    <citation type="submission" date="2020-10" db="EMBL/GenBank/DDBJ databases">
        <authorList>
            <person name="Gilroy R."/>
        </authorList>
    </citation>
    <scope>NUCLEOTIDE SEQUENCE</scope>
    <source>
        <strain evidence="12">ChiSjej4B22-9803</strain>
    </source>
</reference>
<feature type="transmembrane region" description="Helical" evidence="10">
    <location>
        <begin position="624"/>
        <end position="643"/>
    </location>
</feature>
<feature type="transmembrane region" description="Helical" evidence="10">
    <location>
        <begin position="719"/>
        <end position="739"/>
    </location>
</feature>
<dbReference type="InterPro" id="IPR003593">
    <property type="entry name" value="AAA+_ATPase"/>
</dbReference>
<feature type="region of interest" description="Disordered" evidence="9">
    <location>
        <begin position="554"/>
        <end position="587"/>
    </location>
</feature>
<dbReference type="Proteomes" id="UP000824111">
    <property type="component" value="Unassembled WGS sequence"/>
</dbReference>
<dbReference type="EMBL" id="DVND01000171">
    <property type="protein sequence ID" value="HIU49033.1"/>
    <property type="molecule type" value="Genomic_DNA"/>
</dbReference>
<gene>
    <name evidence="12" type="ORF">IAB04_06680</name>
</gene>
<feature type="domain" description="ABC transporter" evidence="11">
    <location>
        <begin position="4"/>
        <end position="242"/>
    </location>
</feature>
<evidence type="ECO:0000256" key="4">
    <source>
        <dbReference type="ARBA" id="ARBA00022475"/>
    </source>
</evidence>
<keyword evidence="5" id="KW-0547">Nucleotide-binding</keyword>
<sequence length="889" mass="97755">MESYQIKHFTFTYPNQAAPALSDICLTIRKGEFITLCGKSGCGKTTLLRHLKPVLAPYGTKSGELWFEGAPLSELSDAAQSEKIGFVMQSPDNQIVTDKVWHELAFGLESMGLSTPEIRTRVSEMASFFGIQTWFHKNVTELSGGQKQLLNLASIMVMQPSVLILDEPTSQLDPIAAADFLETIHKINRELGTTVILTEHRLEEAFPMSDRVIVMADGRVIADGTPGAVGMKLKELKNDMFIALPTPMRVYAGVENAFDCPVTVREGRRWLEQMAAVRPPDSTVIPEDHAEVRPAPTLELREVWFRYEQEAADVIKGLTATVHAGEFFAIVGGNGTGKTTALSLMSGLQKPYRGKVLVGGRPLEEIGNETRFNGLLGVLPQNPQALFVKKTVRLDLYELLKEKKYSRQEQDAQVAQVVRLCELEPLLDMHPYDLSGGEQQRAALAKVLLLCPRILLLDEPTKGLDGHFKEKLGRILKSLQAAGTTIVMVSHDIEFCAKYAGRCAMFFDGGITSCDTPRRFFSGKSFYTTAANRMARTTLPDAVLAEDIIRALGGEVEEEPPQEGPGDLDYTPGGGSGAQSGPSKKKRLSKKRIGAGIFFLALFLVTAGLFHNKFDGWRKYLTEFFLVLELGLGFAAFFPGGELTAKDRSVQAPKEKRRLSKRTIAALVIVLLAVPLTIFIGVYYLGDRKYYFISLLIILETMLPFALVFESRKPQARELIVISVLCAIAVAGRAAFFMLPQFKPVVALVIIAGVCFGGETGFLVGAVTGFVSNFFFGQGPWTPWQMFAFGMIGFLAGVLFRKGLLRKTRGALCIFGGLAAFLLYGGIMNAASVLMWQAQPNGAMVLSAYMLGVPFDLVHAAATVFFLWFLSAPMIEKLDRIKVKYGLLE</sequence>
<evidence type="ECO:0000256" key="6">
    <source>
        <dbReference type="ARBA" id="ARBA00022840"/>
    </source>
</evidence>
<keyword evidence="3" id="KW-0813">Transport</keyword>
<dbReference type="SMART" id="SM00382">
    <property type="entry name" value="AAA"/>
    <property type="match status" value="2"/>
</dbReference>
<reference evidence="12" key="2">
    <citation type="journal article" date="2021" name="PeerJ">
        <title>Extensive microbial diversity within the chicken gut microbiome revealed by metagenomics and culture.</title>
        <authorList>
            <person name="Gilroy R."/>
            <person name="Ravi A."/>
            <person name="Getino M."/>
            <person name="Pursley I."/>
            <person name="Horton D.L."/>
            <person name="Alikhan N.F."/>
            <person name="Baker D."/>
            <person name="Gharbi K."/>
            <person name="Hall N."/>
            <person name="Watson M."/>
            <person name="Adriaenssens E.M."/>
            <person name="Foster-Nyarko E."/>
            <person name="Jarju S."/>
            <person name="Secka A."/>
            <person name="Antonio M."/>
            <person name="Oren A."/>
            <person name="Chaudhuri R.R."/>
            <person name="La Ragione R."/>
            <person name="Hildebrand F."/>
            <person name="Pallen M.J."/>
        </authorList>
    </citation>
    <scope>NUCLEOTIDE SEQUENCE</scope>
    <source>
        <strain evidence="12">ChiSjej4B22-9803</strain>
    </source>
</reference>
<comment type="caution">
    <text evidence="12">The sequence shown here is derived from an EMBL/GenBank/DDBJ whole genome shotgun (WGS) entry which is preliminary data.</text>
</comment>
<dbReference type="PANTHER" id="PTHR43553">
    <property type="entry name" value="HEAVY METAL TRANSPORTER"/>
    <property type="match status" value="1"/>
</dbReference>
<dbReference type="InterPro" id="IPR027417">
    <property type="entry name" value="P-loop_NTPase"/>
</dbReference>
<dbReference type="InterPro" id="IPR024529">
    <property type="entry name" value="ECF_trnsprt_substrate-spec"/>
</dbReference>
<evidence type="ECO:0000256" key="3">
    <source>
        <dbReference type="ARBA" id="ARBA00022448"/>
    </source>
</evidence>
<evidence type="ECO:0000256" key="2">
    <source>
        <dbReference type="ARBA" id="ARBA00005417"/>
    </source>
</evidence>
<organism evidence="12 13">
    <name type="scientific">Candidatus Avimonoglobus intestinipullorum</name>
    <dbReference type="NCBI Taxonomy" id="2840699"/>
    <lineage>
        <taxon>Bacteria</taxon>
        <taxon>Bacillati</taxon>
        <taxon>Bacillota</taxon>
        <taxon>Clostridia</taxon>
        <taxon>Eubacteriales</taxon>
        <taxon>Candidatus Avimonoglobus</taxon>
    </lineage>
</organism>
<dbReference type="InterPro" id="IPR003439">
    <property type="entry name" value="ABC_transporter-like_ATP-bd"/>
</dbReference>
<dbReference type="InterPro" id="IPR050095">
    <property type="entry name" value="ECF_ABC_transporter_ATP-bd"/>
</dbReference>
<evidence type="ECO:0000256" key="7">
    <source>
        <dbReference type="ARBA" id="ARBA00022967"/>
    </source>
</evidence>
<dbReference type="GO" id="GO:0016887">
    <property type="term" value="F:ATP hydrolysis activity"/>
    <property type="evidence" value="ECO:0007669"/>
    <property type="project" value="InterPro"/>
</dbReference>
<keyword evidence="10" id="KW-1133">Transmembrane helix</keyword>
<evidence type="ECO:0000256" key="1">
    <source>
        <dbReference type="ARBA" id="ARBA00004202"/>
    </source>
</evidence>
<comment type="subcellular location">
    <subcellularLocation>
        <location evidence="1">Cell membrane</location>
        <topology evidence="1">Peripheral membrane protein</topology>
    </subcellularLocation>
</comment>
<dbReference type="Gene3D" id="1.10.1760.20">
    <property type="match status" value="1"/>
</dbReference>
<feature type="transmembrane region" description="Helical" evidence="10">
    <location>
        <begin position="812"/>
        <end position="836"/>
    </location>
</feature>
<feature type="transmembrane region" description="Helical" evidence="10">
    <location>
        <begin position="593"/>
        <end position="612"/>
    </location>
</feature>
<accession>A0A9D1LVV7</accession>
<dbReference type="Pfam" id="PF00005">
    <property type="entry name" value="ABC_tran"/>
    <property type="match status" value="2"/>
</dbReference>
<dbReference type="Pfam" id="PF12822">
    <property type="entry name" value="ECF_trnsprt"/>
    <property type="match status" value="1"/>
</dbReference>
<protein>
    <submittedName>
        <fullName evidence="12">ATP-binding cassette domain-containing protein</fullName>
    </submittedName>
</protein>
<dbReference type="Gene3D" id="3.40.50.300">
    <property type="entry name" value="P-loop containing nucleotide triphosphate hydrolases"/>
    <property type="match status" value="2"/>
</dbReference>
<feature type="transmembrane region" description="Helical" evidence="10">
    <location>
        <begin position="664"/>
        <end position="684"/>
    </location>
</feature>
<dbReference type="CDD" id="cd03225">
    <property type="entry name" value="ABC_cobalt_CbiO_domain1"/>
    <property type="match status" value="2"/>
</dbReference>
<dbReference type="NCBIfam" id="NF010167">
    <property type="entry name" value="PRK13648.1"/>
    <property type="match status" value="2"/>
</dbReference>
<dbReference type="InterPro" id="IPR015856">
    <property type="entry name" value="ABC_transpr_CbiO/EcfA_su"/>
</dbReference>
<dbReference type="InterPro" id="IPR017871">
    <property type="entry name" value="ABC_transporter-like_CS"/>
</dbReference>
<feature type="transmembrane region" description="Helical" evidence="10">
    <location>
        <begin position="690"/>
        <end position="707"/>
    </location>
</feature>
<keyword evidence="8 10" id="KW-0472">Membrane</keyword>
<feature type="domain" description="ABC transporter" evidence="11">
    <location>
        <begin position="298"/>
        <end position="533"/>
    </location>
</feature>
<dbReference type="SUPFAM" id="SSF52540">
    <property type="entry name" value="P-loop containing nucleoside triphosphate hydrolases"/>
    <property type="match status" value="2"/>
</dbReference>
<dbReference type="AlphaFoldDB" id="A0A9D1LVV7"/>
<keyword evidence="4" id="KW-1003">Cell membrane</keyword>
<comment type="similarity">
    <text evidence="2">Belongs to the ABC transporter superfamily.</text>
</comment>
<keyword evidence="10" id="KW-0812">Transmembrane</keyword>
<evidence type="ECO:0000256" key="8">
    <source>
        <dbReference type="ARBA" id="ARBA00023136"/>
    </source>
</evidence>
<evidence type="ECO:0000313" key="12">
    <source>
        <dbReference type="EMBL" id="HIU49033.1"/>
    </source>
</evidence>
<dbReference type="PANTHER" id="PTHR43553:SF27">
    <property type="entry name" value="ENERGY-COUPLING FACTOR TRANSPORTER ATP-BINDING PROTEIN ECFA2"/>
    <property type="match status" value="1"/>
</dbReference>
<proteinExistence type="inferred from homology"/>
<dbReference type="PROSITE" id="PS00211">
    <property type="entry name" value="ABC_TRANSPORTER_1"/>
    <property type="match status" value="2"/>
</dbReference>
<evidence type="ECO:0000256" key="5">
    <source>
        <dbReference type="ARBA" id="ARBA00022741"/>
    </source>
</evidence>
<evidence type="ECO:0000256" key="9">
    <source>
        <dbReference type="SAM" id="MobiDB-lite"/>
    </source>
</evidence>
<dbReference type="GO" id="GO:0043190">
    <property type="term" value="C:ATP-binding cassette (ABC) transporter complex"/>
    <property type="evidence" value="ECO:0007669"/>
    <property type="project" value="TreeGrafter"/>
</dbReference>